<dbReference type="InterPro" id="IPR029068">
    <property type="entry name" value="Glyas_Bleomycin-R_OHBP_Dase"/>
</dbReference>
<dbReference type="PANTHER" id="PTHR35006:SF2">
    <property type="entry name" value="GLYOXALASE FAMILY PROTEIN (AFU_ORTHOLOGUE AFUA_5G14830)"/>
    <property type="match status" value="1"/>
</dbReference>
<dbReference type="PROSITE" id="PS51819">
    <property type="entry name" value="VOC"/>
    <property type="match status" value="1"/>
</dbReference>
<dbReference type="Pfam" id="PF00903">
    <property type="entry name" value="Glyoxalase"/>
    <property type="match status" value="1"/>
</dbReference>
<dbReference type="InterPro" id="IPR004360">
    <property type="entry name" value="Glyas_Fos-R_dOase_dom"/>
</dbReference>
<dbReference type="AlphaFoldDB" id="A0A6J4U2S4"/>
<evidence type="ECO:0000259" key="1">
    <source>
        <dbReference type="PROSITE" id="PS51819"/>
    </source>
</evidence>
<dbReference type="GO" id="GO:0016829">
    <property type="term" value="F:lyase activity"/>
    <property type="evidence" value="ECO:0007669"/>
    <property type="project" value="UniProtKB-KW"/>
</dbReference>
<dbReference type="Gene3D" id="3.10.180.10">
    <property type="entry name" value="2,3-Dihydroxybiphenyl 1,2-Dioxygenase, domain 1"/>
    <property type="match status" value="1"/>
</dbReference>
<dbReference type="InterPro" id="IPR037523">
    <property type="entry name" value="VOC_core"/>
</dbReference>
<protein>
    <submittedName>
        <fullName evidence="2">Lactoylglutathione lyase and related lyases</fullName>
    </submittedName>
</protein>
<proteinExistence type="predicted"/>
<evidence type="ECO:0000313" key="2">
    <source>
        <dbReference type="EMBL" id="CAA9538823.1"/>
    </source>
</evidence>
<dbReference type="SUPFAM" id="SSF54909">
    <property type="entry name" value="Dimeric alpha+beta barrel"/>
    <property type="match status" value="1"/>
</dbReference>
<reference evidence="2" key="1">
    <citation type="submission" date="2020-02" db="EMBL/GenBank/DDBJ databases">
        <authorList>
            <person name="Meier V. D."/>
        </authorList>
    </citation>
    <scope>NUCLEOTIDE SEQUENCE</scope>
    <source>
        <strain evidence="2">AVDCRST_MAG85</strain>
    </source>
</reference>
<feature type="domain" description="VOC" evidence="1">
    <location>
        <begin position="110"/>
        <end position="228"/>
    </location>
</feature>
<dbReference type="InterPro" id="IPR011008">
    <property type="entry name" value="Dimeric_a/b-barrel"/>
</dbReference>
<accession>A0A6J4U2S4</accession>
<dbReference type="SUPFAM" id="SSF54593">
    <property type="entry name" value="Glyoxalase/Bleomycin resistance protein/Dihydroxybiphenyl dioxygenase"/>
    <property type="match status" value="1"/>
</dbReference>
<dbReference type="EMBL" id="CADCVT010000500">
    <property type="protein sequence ID" value="CAA9538823.1"/>
    <property type="molecule type" value="Genomic_DNA"/>
</dbReference>
<organism evidence="2">
    <name type="scientific">uncultured Solirubrobacteraceae bacterium</name>
    <dbReference type="NCBI Taxonomy" id="1162706"/>
    <lineage>
        <taxon>Bacteria</taxon>
        <taxon>Bacillati</taxon>
        <taxon>Actinomycetota</taxon>
        <taxon>Thermoleophilia</taxon>
        <taxon>Solirubrobacterales</taxon>
        <taxon>Solirubrobacteraceae</taxon>
        <taxon>environmental samples</taxon>
    </lineage>
</organism>
<dbReference type="PANTHER" id="PTHR35006">
    <property type="entry name" value="GLYOXALASE FAMILY PROTEIN (AFU_ORTHOLOGUE AFUA_5G14830)"/>
    <property type="match status" value="1"/>
</dbReference>
<sequence>MTVARIWRGATRAEDRDRYLEYLEGTGIADYLATPGNRGVEILTRTEDDRALFTIRTLWTSLDAIRAFAGDDVEVARFYPGDDAFLVDRDLRAEHHEVGEVRHPAHVVKTVDHVSVPVRDAAASARFYAAALAPLGIVRLASLDDGATGFGRNGDDDFYIEPSGAPIAGGHVAFAAPSREAVHAFHAAALAAGGTDNGPPGPRPEYHEHYYAAFVLDRDGHNVEAVYHLDVR</sequence>
<gene>
    <name evidence="2" type="ORF">AVDCRST_MAG85-4396</name>
</gene>
<keyword evidence="2" id="KW-0456">Lyase</keyword>
<name>A0A6J4U2S4_9ACTN</name>